<dbReference type="GO" id="GO:0006351">
    <property type="term" value="P:DNA-templated transcription"/>
    <property type="evidence" value="ECO:0007669"/>
    <property type="project" value="InterPro"/>
</dbReference>
<evidence type="ECO:0000256" key="5">
    <source>
        <dbReference type="SAM" id="MobiDB-lite"/>
    </source>
</evidence>
<keyword evidence="3" id="KW-0862">Zinc</keyword>
<dbReference type="EMBL" id="CAJNDS010001835">
    <property type="protein sequence ID" value="CAE7283421.1"/>
    <property type="molecule type" value="Genomic_DNA"/>
</dbReference>
<proteinExistence type="predicted"/>
<dbReference type="PANTHER" id="PTHR11477">
    <property type="entry name" value="TRANSCRIPTION FACTOR S-II ZINC FINGER DOMAIN-CONTAINING PROTEIN"/>
    <property type="match status" value="1"/>
</dbReference>
<dbReference type="InterPro" id="IPR003618">
    <property type="entry name" value="TFIIS_cen_dom"/>
</dbReference>
<dbReference type="Gene3D" id="1.10.472.30">
    <property type="entry name" value="Transcription elongation factor S-II, central domain"/>
    <property type="match status" value="1"/>
</dbReference>
<evidence type="ECO:0000256" key="4">
    <source>
        <dbReference type="ARBA" id="ARBA00023242"/>
    </source>
</evidence>
<reference evidence="7" key="1">
    <citation type="submission" date="2021-02" db="EMBL/GenBank/DDBJ databases">
        <authorList>
            <person name="Dougan E. K."/>
            <person name="Rhodes N."/>
            <person name="Thang M."/>
            <person name="Chan C."/>
        </authorList>
    </citation>
    <scope>NUCLEOTIDE SEQUENCE</scope>
</reference>
<feature type="region of interest" description="Disordered" evidence="5">
    <location>
        <begin position="1"/>
        <end position="20"/>
    </location>
</feature>
<dbReference type="Proteomes" id="UP000604046">
    <property type="component" value="Unassembled WGS sequence"/>
</dbReference>
<evidence type="ECO:0000256" key="3">
    <source>
        <dbReference type="ARBA" id="ARBA00022833"/>
    </source>
</evidence>
<evidence type="ECO:0000259" key="6">
    <source>
        <dbReference type="PROSITE" id="PS51321"/>
    </source>
</evidence>
<evidence type="ECO:0000256" key="2">
    <source>
        <dbReference type="ARBA" id="ARBA00022771"/>
    </source>
</evidence>
<feature type="region of interest" description="Disordered" evidence="5">
    <location>
        <begin position="380"/>
        <end position="435"/>
    </location>
</feature>
<keyword evidence="2" id="KW-0863">Zinc-finger</keyword>
<evidence type="ECO:0000313" key="7">
    <source>
        <dbReference type="EMBL" id="CAE7283421.1"/>
    </source>
</evidence>
<protein>
    <submittedName>
        <fullName evidence="7">YSA1 protein</fullName>
    </submittedName>
</protein>
<keyword evidence="8" id="KW-1185">Reference proteome</keyword>
<dbReference type="GO" id="GO:0008270">
    <property type="term" value="F:zinc ion binding"/>
    <property type="evidence" value="ECO:0007669"/>
    <property type="project" value="UniProtKB-KW"/>
</dbReference>
<comment type="caution">
    <text evidence="7">The sequence shown here is derived from an EMBL/GenBank/DDBJ whole genome shotgun (WGS) entry which is preliminary data.</text>
</comment>
<dbReference type="SMART" id="SM00510">
    <property type="entry name" value="TFS2M"/>
    <property type="match status" value="1"/>
</dbReference>
<keyword evidence="4" id="KW-0539">Nucleus</keyword>
<gene>
    <name evidence="7" type="primary">YSA1</name>
    <name evidence="7" type="ORF">SNAT2548_LOCUS15018</name>
</gene>
<sequence length="449" mass="49121">MDEEVGTPCPKRPRLDLSRAKTQEEELDDLIESGLLDEPSEPPEEVARQTFATHFSAKGFRVEEEELPKLLTEVLEKGPSWGETRYWRCAALFVGCIARSTRSCRIAFVAHPKGLSILGLVLKEAVARLESPGSHQEASMLALACLTCLKSLPLGRASLWEHRHAIGKPFDQLHKWCSKDRSAIAAELRAPTLELCQRWKRQPKPAAQEQPHKALRGKVLQLITSGLQGRGASPSPASPAPLAPGSPAQLPQNLVAAEVESALWSRYGANKTTEYRHHARMLRANLALPGNGELRARVLAGDLKAEELVSMDSNALAPDEIQRQRREVQLQAMKEVVVEELLPVRPEEGEGSSFDPSADLNTAPLVWRSPTKEAKAAKVEKEKHVVEEGEEEGATGLPMVPPPTPFRLSVATPALEPGTSDIPEMLATPGPDEEDDDLMTVLRFLASGP</sequence>
<dbReference type="GO" id="GO:0005634">
    <property type="term" value="C:nucleus"/>
    <property type="evidence" value="ECO:0007669"/>
    <property type="project" value="TreeGrafter"/>
</dbReference>
<organism evidence="7 8">
    <name type="scientific">Symbiodinium natans</name>
    <dbReference type="NCBI Taxonomy" id="878477"/>
    <lineage>
        <taxon>Eukaryota</taxon>
        <taxon>Sar</taxon>
        <taxon>Alveolata</taxon>
        <taxon>Dinophyceae</taxon>
        <taxon>Suessiales</taxon>
        <taxon>Symbiodiniaceae</taxon>
        <taxon>Symbiodinium</taxon>
    </lineage>
</organism>
<accession>A0A812NB12</accession>
<dbReference type="PANTHER" id="PTHR11477:SF0">
    <property type="entry name" value="IP08861P-RELATED"/>
    <property type="match status" value="1"/>
</dbReference>
<dbReference type="AlphaFoldDB" id="A0A812NB12"/>
<dbReference type="Pfam" id="PF07500">
    <property type="entry name" value="TFIIS_M"/>
    <property type="match status" value="1"/>
</dbReference>
<feature type="region of interest" description="Disordered" evidence="5">
    <location>
        <begin position="227"/>
        <end position="249"/>
    </location>
</feature>
<dbReference type="SUPFAM" id="SSF46942">
    <property type="entry name" value="Elongation factor TFIIS domain 2"/>
    <property type="match status" value="1"/>
</dbReference>
<keyword evidence="1" id="KW-0479">Metal-binding</keyword>
<dbReference type="InterPro" id="IPR036575">
    <property type="entry name" value="TFIIS_cen_dom_sf"/>
</dbReference>
<evidence type="ECO:0000313" key="8">
    <source>
        <dbReference type="Proteomes" id="UP000604046"/>
    </source>
</evidence>
<name>A0A812NB12_9DINO</name>
<evidence type="ECO:0000256" key="1">
    <source>
        <dbReference type="ARBA" id="ARBA00022723"/>
    </source>
</evidence>
<feature type="domain" description="TFIIS central" evidence="6">
    <location>
        <begin position="215"/>
        <end position="344"/>
    </location>
</feature>
<dbReference type="PROSITE" id="PS51321">
    <property type="entry name" value="TFIIS_CENTRAL"/>
    <property type="match status" value="1"/>
</dbReference>
<dbReference type="OrthoDB" id="419537at2759"/>